<protein>
    <submittedName>
        <fullName evidence="2">Pentapeptide repeat family protein</fullName>
    </submittedName>
</protein>
<name>A0A3B0WGA1_9ZZZZ</name>
<dbReference type="AlphaFoldDB" id="A0A3B0WGA1"/>
<dbReference type="Pfam" id="PF13599">
    <property type="entry name" value="Pentapeptide_4"/>
    <property type="match status" value="1"/>
</dbReference>
<keyword evidence="1" id="KW-0812">Transmembrane</keyword>
<feature type="transmembrane region" description="Helical" evidence="1">
    <location>
        <begin position="124"/>
        <end position="143"/>
    </location>
</feature>
<sequence>MNKSNKGRWYTKEKGKINGPFPNKLIGSYLILGRITLDTLVSKDKKHWSPVRKYPAMVPDVVNEAGTLKGDRALMLARIREDERTTDVENGDSDRRENEEQLMQLHRQVRNEVLDSYQPKPYKLMAYFVISGIILFVLIGLLLNTNEKDRTQADCDLPAEPGINWSSCNKPGEDLNALDLRRVNFRNTKLQSANLSETHLQESDLAYADLSNSNLAMAQLKNTNFKGANLRQANLQGADLTAANLSYAELVGSQLQGVNFEHAILDYAVWVNGEVCLPGSVGACLLPLEE</sequence>
<gene>
    <name evidence="2" type="ORF">MNBD_GAMMA07-609</name>
</gene>
<dbReference type="PANTHER" id="PTHR14136:SF17">
    <property type="entry name" value="BTB_POZ DOMAIN-CONTAINING PROTEIN KCTD9"/>
    <property type="match status" value="1"/>
</dbReference>
<dbReference type="InterPro" id="IPR001646">
    <property type="entry name" value="5peptide_repeat"/>
</dbReference>
<proteinExistence type="predicted"/>
<reference evidence="2" key="1">
    <citation type="submission" date="2018-06" db="EMBL/GenBank/DDBJ databases">
        <authorList>
            <person name="Zhirakovskaya E."/>
        </authorList>
    </citation>
    <scope>NUCLEOTIDE SEQUENCE</scope>
</reference>
<keyword evidence="1" id="KW-1133">Transmembrane helix</keyword>
<dbReference type="SUPFAM" id="SSF141571">
    <property type="entry name" value="Pentapeptide repeat-like"/>
    <property type="match status" value="1"/>
</dbReference>
<dbReference type="EMBL" id="UOFF01000069">
    <property type="protein sequence ID" value="VAW54865.1"/>
    <property type="molecule type" value="Genomic_DNA"/>
</dbReference>
<dbReference type="Gene3D" id="2.160.20.80">
    <property type="entry name" value="E3 ubiquitin-protein ligase SopA"/>
    <property type="match status" value="1"/>
</dbReference>
<evidence type="ECO:0000256" key="1">
    <source>
        <dbReference type="SAM" id="Phobius"/>
    </source>
</evidence>
<keyword evidence="1" id="KW-0472">Membrane</keyword>
<accession>A0A3B0WGA1</accession>
<evidence type="ECO:0000313" key="2">
    <source>
        <dbReference type="EMBL" id="VAW54865.1"/>
    </source>
</evidence>
<dbReference type="PANTHER" id="PTHR14136">
    <property type="entry name" value="BTB_POZ DOMAIN-CONTAINING PROTEIN KCTD9"/>
    <property type="match status" value="1"/>
</dbReference>
<organism evidence="2">
    <name type="scientific">hydrothermal vent metagenome</name>
    <dbReference type="NCBI Taxonomy" id="652676"/>
    <lineage>
        <taxon>unclassified sequences</taxon>
        <taxon>metagenomes</taxon>
        <taxon>ecological metagenomes</taxon>
    </lineage>
</organism>
<dbReference type="InterPro" id="IPR051082">
    <property type="entry name" value="Pentapeptide-BTB/POZ_domain"/>
</dbReference>